<keyword evidence="2" id="KW-1185">Reference proteome</keyword>
<proteinExistence type="predicted"/>
<sequence length="237" mass="27332">MREVRAWHLDDDGRLVCVAPEALWGVALEERQPPTDPVAYHGRQGKLTDWWSATTGTLVVCGSKRRTYVATELDFDPAISRFAGEPVELHWEQGRIRHRWRPDFIALTRDQQRQAVVLAPHRMGPQWRERLAALREVAAQAGWSVCMRPVPHGVRRENLLLVADFRQPAVCDQAHERALLAAFRRPRPLKEGVLASGVPEFLGRDHVYQLIWRRRLDIDWSRPLLPFSPVWAARGQR</sequence>
<dbReference type="RefSeq" id="WP_053744009.1">
    <property type="nucleotide sequence ID" value="NZ_BMTL01000007.1"/>
</dbReference>
<accession>A0A918FUH9</accession>
<dbReference type="NCBIfam" id="NF033179">
    <property type="entry name" value="TnsA_like_Actin"/>
    <property type="match status" value="1"/>
</dbReference>
<protein>
    <recommendedName>
        <fullName evidence="3">TnsA-like heteromeric transposase endonuclease subunit</fullName>
    </recommendedName>
</protein>
<name>A0A918FUH9_9ACTN</name>
<comment type="caution">
    <text evidence="1">The sequence shown here is derived from an EMBL/GenBank/DDBJ whole genome shotgun (WGS) entry which is preliminary data.</text>
</comment>
<dbReference type="AlphaFoldDB" id="A0A918FUH9"/>
<reference evidence="1" key="2">
    <citation type="submission" date="2020-09" db="EMBL/GenBank/DDBJ databases">
        <authorList>
            <person name="Sun Q."/>
            <person name="Ohkuma M."/>
        </authorList>
    </citation>
    <scope>NUCLEOTIDE SEQUENCE</scope>
    <source>
        <strain evidence="1">JCM 4386</strain>
    </source>
</reference>
<gene>
    <name evidence="1" type="ORF">GCM10010269_22300</name>
</gene>
<evidence type="ECO:0008006" key="3">
    <source>
        <dbReference type="Google" id="ProtNLM"/>
    </source>
</evidence>
<organism evidence="1 2">
    <name type="scientific">Streptomyces humidus</name>
    <dbReference type="NCBI Taxonomy" id="52259"/>
    <lineage>
        <taxon>Bacteria</taxon>
        <taxon>Bacillati</taxon>
        <taxon>Actinomycetota</taxon>
        <taxon>Actinomycetes</taxon>
        <taxon>Kitasatosporales</taxon>
        <taxon>Streptomycetaceae</taxon>
        <taxon>Streptomyces</taxon>
    </lineage>
</organism>
<evidence type="ECO:0000313" key="2">
    <source>
        <dbReference type="Proteomes" id="UP000606194"/>
    </source>
</evidence>
<reference evidence="1" key="1">
    <citation type="journal article" date="2014" name="Int. J. Syst. Evol. Microbiol.">
        <title>Complete genome sequence of Corynebacterium casei LMG S-19264T (=DSM 44701T), isolated from a smear-ripened cheese.</title>
        <authorList>
            <consortium name="US DOE Joint Genome Institute (JGI-PGF)"/>
            <person name="Walter F."/>
            <person name="Albersmeier A."/>
            <person name="Kalinowski J."/>
            <person name="Ruckert C."/>
        </authorList>
    </citation>
    <scope>NUCLEOTIDE SEQUENCE</scope>
    <source>
        <strain evidence="1">JCM 4386</strain>
    </source>
</reference>
<dbReference type="InterPro" id="IPR048000">
    <property type="entry name" value="TnsA-like"/>
</dbReference>
<evidence type="ECO:0000313" key="1">
    <source>
        <dbReference type="EMBL" id="GGR82638.1"/>
    </source>
</evidence>
<dbReference type="Proteomes" id="UP000606194">
    <property type="component" value="Unassembled WGS sequence"/>
</dbReference>
<dbReference type="EMBL" id="BMTL01000007">
    <property type="protein sequence ID" value="GGR82638.1"/>
    <property type="molecule type" value="Genomic_DNA"/>
</dbReference>